<feature type="region of interest" description="Disordered" evidence="1">
    <location>
        <begin position="29"/>
        <end position="59"/>
    </location>
</feature>
<dbReference type="EnsemblMetazoa" id="ASIC014757-RA">
    <property type="protein sequence ID" value="ASIC014757-PA"/>
    <property type="gene ID" value="ASIC014757"/>
</dbReference>
<dbReference type="VEuPathDB" id="VectorBase:ASIC014757"/>
<sequence>MALVPELSQRPTRGKLMEAKKNLPIKSEAVTPGKNIGSPPIQPGGERWLPDAGNGERVTPSRIGYRFTQASANRRKVQDVQSPIDPCGFGIYDKSSDA</sequence>
<dbReference type="EMBL" id="ATLV01021620">
    <property type="status" value="NOT_ANNOTATED_CDS"/>
    <property type="molecule type" value="Genomic_DNA"/>
</dbReference>
<proteinExistence type="predicted"/>
<evidence type="ECO:0000313" key="3">
    <source>
        <dbReference type="EnsemblMetazoa" id="ASIC014757-PA"/>
    </source>
</evidence>
<gene>
    <name evidence="2" type="ORF">ZHAS_00014757</name>
</gene>
<reference evidence="3" key="2">
    <citation type="submission" date="2020-05" db="UniProtKB">
        <authorList>
            <consortium name="EnsemblMetazoa"/>
        </authorList>
    </citation>
    <scope>IDENTIFICATION</scope>
</reference>
<evidence type="ECO:0000256" key="1">
    <source>
        <dbReference type="SAM" id="MobiDB-lite"/>
    </source>
</evidence>
<reference evidence="2 4" key="1">
    <citation type="journal article" date="2014" name="BMC Genomics">
        <title>Genome sequence of Anopheles sinensis provides insight into genetics basis of mosquito competence for malaria parasites.</title>
        <authorList>
            <person name="Zhou D."/>
            <person name="Zhang D."/>
            <person name="Ding G."/>
            <person name="Shi L."/>
            <person name="Hou Q."/>
            <person name="Ye Y."/>
            <person name="Xu Y."/>
            <person name="Zhou H."/>
            <person name="Xiong C."/>
            <person name="Li S."/>
            <person name="Yu J."/>
            <person name="Hong S."/>
            <person name="Yu X."/>
            <person name="Zou P."/>
            <person name="Chen C."/>
            <person name="Chang X."/>
            <person name="Wang W."/>
            <person name="Lv Y."/>
            <person name="Sun Y."/>
            <person name="Ma L."/>
            <person name="Shen B."/>
            <person name="Zhu C."/>
        </authorList>
    </citation>
    <scope>NUCLEOTIDE SEQUENCE [LARGE SCALE GENOMIC DNA]</scope>
</reference>
<dbReference type="Proteomes" id="UP000030765">
    <property type="component" value="Unassembled WGS sequence"/>
</dbReference>
<evidence type="ECO:0000313" key="2">
    <source>
        <dbReference type="EMBL" id="KFB46756.1"/>
    </source>
</evidence>
<organism evidence="2">
    <name type="scientific">Anopheles sinensis</name>
    <name type="common">Mosquito</name>
    <dbReference type="NCBI Taxonomy" id="74873"/>
    <lineage>
        <taxon>Eukaryota</taxon>
        <taxon>Metazoa</taxon>
        <taxon>Ecdysozoa</taxon>
        <taxon>Arthropoda</taxon>
        <taxon>Hexapoda</taxon>
        <taxon>Insecta</taxon>
        <taxon>Pterygota</taxon>
        <taxon>Neoptera</taxon>
        <taxon>Endopterygota</taxon>
        <taxon>Diptera</taxon>
        <taxon>Nematocera</taxon>
        <taxon>Culicoidea</taxon>
        <taxon>Culicidae</taxon>
        <taxon>Anophelinae</taxon>
        <taxon>Anopheles</taxon>
    </lineage>
</organism>
<keyword evidence="4" id="KW-1185">Reference proteome</keyword>
<evidence type="ECO:0000313" key="4">
    <source>
        <dbReference type="Proteomes" id="UP000030765"/>
    </source>
</evidence>
<dbReference type="GO" id="GO:0016740">
    <property type="term" value="F:transferase activity"/>
    <property type="evidence" value="ECO:0007669"/>
    <property type="project" value="UniProtKB-KW"/>
</dbReference>
<dbReference type="AlphaFoldDB" id="A0A084W962"/>
<dbReference type="EMBL" id="KE525321">
    <property type="protein sequence ID" value="KFB46756.1"/>
    <property type="molecule type" value="Genomic_DNA"/>
</dbReference>
<keyword evidence="2" id="KW-0808">Transferase</keyword>
<protein>
    <submittedName>
        <fullName evidence="2 3">Acteyltransferase</fullName>
    </submittedName>
</protein>
<accession>A0A084W962</accession>
<name>A0A084W962_ANOSI</name>